<proteinExistence type="inferred from homology"/>
<dbReference type="SUPFAM" id="SSF53850">
    <property type="entry name" value="Periplasmic binding protein-like II"/>
    <property type="match status" value="1"/>
</dbReference>
<sequence>MNYKSIKKVFNAPKIWHQELSTVYEIVINNFKSTAKKLLFSFCLLIFCFILSSCSNSSKNSENTIKVWHIQNLDSQASIKERAGERFKNENPNYDYQMSPMQNDAYKTQIQIALGANNAPDIFSIWGGGTMIEYIKSGKIIDLTQYIAKYDLSNKLIPVSLSQVSYEGKIWAVPVESIVIAMVLYNKEMFEQNGWQVPKTVGELETLMDKMLSKGIKPFALANKTKWTGSMYYMSLVQRIGGTKVFYDAANRVNGGSFENPAFIEAGKKLVEWVDKGYFNEGFNGLDDDSGQARALLYTDRAAMELIGTFRLASMSSENPNYVSKLDGFIFPAIENGKGNPKELVGTAGDNFYAIASTSKYPEEAFKLITKFIDEQAVKESMDIGRIPPVVGVNPQDTISKKVVEAVSEATEIQLWYDQYLPPELAQVHLDTLQAMMGKTMTPEQACKQLEAKAMEILGPSSK</sequence>
<protein>
    <submittedName>
        <fullName evidence="3">Extracellular solute-binding protein</fullName>
    </submittedName>
</protein>
<dbReference type="InterPro" id="IPR050490">
    <property type="entry name" value="Bact_solute-bd_prot1"/>
</dbReference>
<dbReference type="InterPro" id="IPR006059">
    <property type="entry name" value="SBP"/>
</dbReference>
<name>A0A5C8E8T4_9SPIR</name>
<comment type="similarity">
    <text evidence="2">Belongs to the bacterial solute-binding protein 1 family.</text>
</comment>
<dbReference type="RefSeq" id="WP_147736396.1">
    <property type="nucleotide sequence ID" value="NZ_SAXX01000012.1"/>
</dbReference>
<dbReference type="GO" id="GO:0042597">
    <property type="term" value="C:periplasmic space"/>
    <property type="evidence" value="ECO:0007669"/>
    <property type="project" value="UniProtKB-SubCell"/>
</dbReference>
<comment type="subcellular location">
    <subcellularLocation>
        <location evidence="1">Periplasm</location>
    </subcellularLocation>
</comment>
<evidence type="ECO:0000313" key="4">
    <source>
        <dbReference type="Proteomes" id="UP000324707"/>
    </source>
</evidence>
<dbReference type="Pfam" id="PF01547">
    <property type="entry name" value="SBP_bac_1"/>
    <property type="match status" value="1"/>
</dbReference>
<dbReference type="Gene3D" id="3.40.190.10">
    <property type="entry name" value="Periplasmic binding protein-like II"/>
    <property type="match status" value="2"/>
</dbReference>
<evidence type="ECO:0000313" key="3">
    <source>
        <dbReference type="EMBL" id="TXJ33434.1"/>
    </source>
</evidence>
<dbReference type="AlphaFoldDB" id="A0A5C8E8T4"/>
<accession>A0A5C8E8T4</accession>
<dbReference type="Proteomes" id="UP000324707">
    <property type="component" value="Unassembled WGS sequence"/>
</dbReference>
<dbReference type="PANTHER" id="PTHR43649:SF14">
    <property type="entry name" value="BLR3389 PROTEIN"/>
    <property type="match status" value="1"/>
</dbReference>
<evidence type="ECO:0000256" key="1">
    <source>
        <dbReference type="ARBA" id="ARBA00004418"/>
    </source>
</evidence>
<dbReference type="EMBL" id="SAXX01000012">
    <property type="protein sequence ID" value="TXJ33434.1"/>
    <property type="molecule type" value="Genomic_DNA"/>
</dbReference>
<reference evidence="3 4" key="1">
    <citation type="journal article" date="1992" name="Lakartidningen">
        <title>[Penicillin V and not amoxicillin is the first choice preparation in acute otitis].</title>
        <authorList>
            <person name="Kamme C."/>
            <person name="Lundgren K."/>
            <person name="Prellner K."/>
        </authorList>
    </citation>
    <scope>NUCLEOTIDE SEQUENCE [LARGE SCALE GENOMIC DNA]</scope>
    <source>
        <strain evidence="3 4">PC5538III-lc</strain>
    </source>
</reference>
<comment type="caution">
    <text evidence="3">The sequence shown here is derived from an EMBL/GenBank/DDBJ whole genome shotgun (WGS) entry which is preliminary data.</text>
</comment>
<organism evidence="3 4">
    <name type="scientific">Brachyspira aalborgi</name>
    <dbReference type="NCBI Taxonomy" id="29522"/>
    <lineage>
        <taxon>Bacteria</taxon>
        <taxon>Pseudomonadati</taxon>
        <taxon>Spirochaetota</taxon>
        <taxon>Spirochaetia</taxon>
        <taxon>Brachyspirales</taxon>
        <taxon>Brachyspiraceae</taxon>
        <taxon>Brachyspira</taxon>
    </lineage>
</organism>
<dbReference type="PANTHER" id="PTHR43649">
    <property type="entry name" value="ARABINOSE-BINDING PROTEIN-RELATED"/>
    <property type="match status" value="1"/>
</dbReference>
<gene>
    <name evidence="3" type="ORF">EPJ69_04705</name>
</gene>
<evidence type="ECO:0000256" key="2">
    <source>
        <dbReference type="ARBA" id="ARBA00008520"/>
    </source>
</evidence>